<accession>A0A5C3LJL1</accession>
<reference evidence="1 2" key="1">
    <citation type="journal article" date="2019" name="Nat. Ecol. Evol.">
        <title>Megaphylogeny resolves global patterns of mushroom evolution.</title>
        <authorList>
            <person name="Varga T."/>
            <person name="Krizsan K."/>
            <person name="Foldi C."/>
            <person name="Dima B."/>
            <person name="Sanchez-Garcia M."/>
            <person name="Sanchez-Ramirez S."/>
            <person name="Szollosi G.J."/>
            <person name="Szarkandi J.G."/>
            <person name="Papp V."/>
            <person name="Albert L."/>
            <person name="Andreopoulos W."/>
            <person name="Angelini C."/>
            <person name="Antonin V."/>
            <person name="Barry K.W."/>
            <person name="Bougher N.L."/>
            <person name="Buchanan P."/>
            <person name="Buyck B."/>
            <person name="Bense V."/>
            <person name="Catcheside P."/>
            <person name="Chovatia M."/>
            <person name="Cooper J."/>
            <person name="Damon W."/>
            <person name="Desjardin D."/>
            <person name="Finy P."/>
            <person name="Geml J."/>
            <person name="Haridas S."/>
            <person name="Hughes K."/>
            <person name="Justo A."/>
            <person name="Karasinski D."/>
            <person name="Kautmanova I."/>
            <person name="Kiss B."/>
            <person name="Kocsube S."/>
            <person name="Kotiranta H."/>
            <person name="LaButti K.M."/>
            <person name="Lechner B.E."/>
            <person name="Liimatainen K."/>
            <person name="Lipzen A."/>
            <person name="Lukacs Z."/>
            <person name="Mihaltcheva S."/>
            <person name="Morgado L.N."/>
            <person name="Niskanen T."/>
            <person name="Noordeloos M.E."/>
            <person name="Ohm R.A."/>
            <person name="Ortiz-Santana B."/>
            <person name="Ovrebo C."/>
            <person name="Racz N."/>
            <person name="Riley R."/>
            <person name="Savchenko A."/>
            <person name="Shiryaev A."/>
            <person name="Soop K."/>
            <person name="Spirin V."/>
            <person name="Szebenyi C."/>
            <person name="Tomsovsky M."/>
            <person name="Tulloss R.E."/>
            <person name="Uehling J."/>
            <person name="Grigoriev I.V."/>
            <person name="Vagvolgyi C."/>
            <person name="Papp T."/>
            <person name="Martin F.M."/>
            <person name="Miettinen O."/>
            <person name="Hibbett D.S."/>
            <person name="Nagy L.G."/>
        </authorList>
    </citation>
    <scope>NUCLEOTIDE SEQUENCE [LARGE SCALE GENOMIC DNA]</scope>
    <source>
        <strain evidence="1 2">CBS 166.37</strain>
    </source>
</reference>
<keyword evidence="2" id="KW-1185">Reference proteome</keyword>
<sequence length="271" mass="30979">MFPPDVPWQIRSETPPPPPPYHYFWSLPAQPSLPFPEPPITYCTYTEYSVPRFVTTGQFHSEMPPPPLSYHYFWLPPARPSLPEPVPGLSPSPVSTGQFRPERPPPPPPYHYFWPPSAWSSIPEPPVPYLKYPLSPAPKQFHPEPRSLIMGGFTMSGETAAAWAQREFKLLAPPERQYKIQPRLCRDDNTIKKIIKIKVAPYGAEFMQIGEGFKDLDWMIVTQSAPFSGYVGMDPQLIPQFQEGSREEYARGLLAKEGFSELDYEFKTVLE</sequence>
<gene>
    <name evidence="1" type="ORF">BDQ12DRAFT_727797</name>
</gene>
<dbReference type="EMBL" id="ML213649">
    <property type="protein sequence ID" value="TFK33359.1"/>
    <property type="molecule type" value="Genomic_DNA"/>
</dbReference>
<protein>
    <submittedName>
        <fullName evidence="1">Uncharacterized protein</fullName>
    </submittedName>
</protein>
<proteinExistence type="predicted"/>
<organism evidence="1 2">
    <name type="scientific">Crucibulum laeve</name>
    <dbReference type="NCBI Taxonomy" id="68775"/>
    <lineage>
        <taxon>Eukaryota</taxon>
        <taxon>Fungi</taxon>
        <taxon>Dikarya</taxon>
        <taxon>Basidiomycota</taxon>
        <taxon>Agaricomycotina</taxon>
        <taxon>Agaricomycetes</taxon>
        <taxon>Agaricomycetidae</taxon>
        <taxon>Agaricales</taxon>
        <taxon>Agaricineae</taxon>
        <taxon>Nidulariaceae</taxon>
        <taxon>Crucibulum</taxon>
    </lineage>
</organism>
<name>A0A5C3LJL1_9AGAR</name>
<dbReference type="AlphaFoldDB" id="A0A5C3LJL1"/>
<dbReference type="Proteomes" id="UP000308652">
    <property type="component" value="Unassembled WGS sequence"/>
</dbReference>
<evidence type="ECO:0000313" key="2">
    <source>
        <dbReference type="Proteomes" id="UP000308652"/>
    </source>
</evidence>
<evidence type="ECO:0000313" key="1">
    <source>
        <dbReference type="EMBL" id="TFK33359.1"/>
    </source>
</evidence>
<dbReference type="OrthoDB" id="3227112at2759"/>